<evidence type="ECO:0000256" key="1">
    <source>
        <dbReference type="ARBA" id="ARBA00023015"/>
    </source>
</evidence>
<dbReference type="GO" id="GO:0003700">
    <property type="term" value="F:DNA-binding transcription factor activity"/>
    <property type="evidence" value="ECO:0007669"/>
    <property type="project" value="InterPro"/>
</dbReference>
<evidence type="ECO:0000313" key="7">
    <source>
        <dbReference type="Proteomes" id="UP000231179"/>
    </source>
</evidence>
<evidence type="ECO:0000313" key="6">
    <source>
        <dbReference type="EMBL" id="ATX71157.1"/>
    </source>
</evidence>
<evidence type="ECO:0000256" key="2">
    <source>
        <dbReference type="ARBA" id="ARBA00023125"/>
    </source>
</evidence>
<dbReference type="Pfam" id="PF01380">
    <property type="entry name" value="SIS"/>
    <property type="match status" value="1"/>
</dbReference>
<dbReference type="Gene3D" id="1.10.10.10">
    <property type="entry name" value="Winged helix-like DNA-binding domain superfamily/Winged helix DNA-binding domain"/>
    <property type="match status" value="1"/>
</dbReference>
<dbReference type="PANTHER" id="PTHR30514:SF21">
    <property type="entry name" value="RPIR-FAMILY TRANSCRIPTIONAL REGULATOR"/>
    <property type="match status" value="1"/>
</dbReference>
<dbReference type="Gene3D" id="3.40.50.10490">
    <property type="entry name" value="Glucose-6-phosphate isomerase like protein, domain 1"/>
    <property type="match status" value="1"/>
</dbReference>
<dbReference type="InterPro" id="IPR001347">
    <property type="entry name" value="SIS_dom"/>
</dbReference>
<keyword evidence="2" id="KW-0238">DNA-binding</keyword>
<dbReference type="CDD" id="cd05013">
    <property type="entry name" value="SIS_RpiR"/>
    <property type="match status" value="1"/>
</dbReference>
<dbReference type="OrthoDB" id="3684496at2"/>
<dbReference type="InterPro" id="IPR046348">
    <property type="entry name" value="SIS_dom_sf"/>
</dbReference>
<dbReference type="KEGG" id="scla:SCLARK_001239"/>
<dbReference type="AlphaFoldDB" id="A0A1Y0L267"/>
<protein>
    <submittedName>
        <fullName evidence="6">MurR/RpiR family transcriptional regulator</fullName>
    </submittedName>
</protein>
<feature type="domain" description="HTH rpiR-type" evidence="4">
    <location>
        <begin position="1"/>
        <end position="66"/>
    </location>
</feature>
<evidence type="ECO:0000259" key="5">
    <source>
        <dbReference type="PROSITE" id="PS51464"/>
    </source>
</evidence>
<feature type="domain" description="SIS" evidence="5">
    <location>
        <begin position="90"/>
        <end position="231"/>
    </location>
</feature>
<name>A0A1Y0L267_9MOLU</name>
<evidence type="ECO:0000259" key="4">
    <source>
        <dbReference type="PROSITE" id="PS51071"/>
    </source>
</evidence>
<dbReference type="EMBL" id="CP024870">
    <property type="protein sequence ID" value="ATX71157.1"/>
    <property type="molecule type" value="Genomic_DNA"/>
</dbReference>
<dbReference type="RefSeq" id="WP_100254698.1">
    <property type="nucleotide sequence ID" value="NZ_CP015819.1"/>
</dbReference>
<reference evidence="6 7" key="1">
    <citation type="submission" date="2017-11" db="EMBL/GenBank/DDBJ databases">
        <title>Complete genome sequence of Spiroplasma clarkii CN-5 (DSM 19994).</title>
        <authorList>
            <person name="Tsai Y.-M."/>
            <person name="Chang A."/>
            <person name="Lo W.-S."/>
            <person name="Kuo C.-H."/>
        </authorList>
    </citation>
    <scope>NUCLEOTIDE SEQUENCE [LARGE SCALE GENOMIC DNA]</scope>
    <source>
        <strain evidence="6 7">CN-5</strain>
    </source>
</reference>
<keyword evidence="7" id="KW-1185">Reference proteome</keyword>
<proteinExistence type="predicted"/>
<dbReference type="InterPro" id="IPR047640">
    <property type="entry name" value="RpiR-like"/>
</dbReference>
<dbReference type="SUPFAM" id="SSF53697">
    <property type="entry name" value="SIS domain"/>
    <property type="match status" value="1"/>
</dbReference>
<dbReference type="Pfam" id="PF01418">
    <property type="entry name" value="HTH_6"/>
    <property type="match status" value="1"/>
</dbReference>
<dbReference type="InterPro" id="IPR035472">
    <property type="entry name" value="RpiR-like_SIS"/>
</dbReference>
<dbReference type="InterPro" id="IPR000281">
    <property type="entry name" value="HTH_RpiR"/>
</dbReference>
<dbReference type="PANTHER" id="PTHR30514">
    <property type="entry name" value="GLUCOKINASE"/>
    <property type="match status" value="1"/>
</dbReference>
<gene>
    <name evidence="6" type="ORF">SCLAR_v1c08490</name>
</gene>
<sequence>MSTLTKREQEAYDYLKKHSDLLNTSVDNICKELKISYGTIYSLIEKLGYKGYKDLIINISSEIIKEKSGLSHNYHELIDANFKIDNEQNLEKFFKIIKDKTVVFIGKSHSHIIAKKFSLDFNRLGIKSYVLENDYDQIILSISNMTADCVLVAITNSGTTDWILSALKMANSQGIKCVTITCVNSKKLTELNELVITMVNRNKLMIKSRITNFIPILIFLDIFWEKAIDKL</sequence>
<dbReference type="SUPFAM" id="SSF46689">
    <property type="entry name" value="Homeodomain-like"/>
    <property type="match status" value="1"/>
</dbReference>
<dbReference type="GO" id="GO:1901135">
    <property type="term" value="P:carbohydrate derivative metabolic process"/>
    <property type="evidence" value="ECO:0007669"/>
    <property type="project" value="InterPro"/>
</dbReference>
<dbReference type="GO" id="GO:0003677">
    <property type="term" value="F:DNA binding"/>
    <property type="evidence" value="ECO:0007669"/>
    <property type="project" value="UniProtKB-KW"/>
</dbReference>
<dbReference type="Proteomes" id="UP000231179">
    <property type="component" value="Chromosome"/>
</dbReference>
<accession>A0A1Y0L267</accession>
<dbReference type="InterPro" id="IPR009057">
    <property type="entry name" value="Homeodomain-like_sf"/>
</dbReference>
<organism evidence="6 7">
    <name type="scientific">Spiroplasma clarkii</name>
    <dbReference type="NCBI Taxonomy" id="2139"/>
    <lineage>
        <taxon>Bacteria</taxon>
        <taxon>Bacillati</taxon>
        <taxon>Mycoplasmatota</taxon>
        <taxon>Mollicutes</taxon>
        <taxon>Entomoplasmatales</taxon>
        <taxon>Spiroplasmataceae</taxon>
        <taxon>Spiroplasma</taxon>
    </lineage>
</organism>
<dbReference type="PROSITE" id="PS51464">
    <property type="entry name" value="SIS"/>
    <property type="match status" value="1"/>
</dbReference>
<dbReference type="GO" id="GO:0097367">
    <property type="term" value="F:carbohydrate derivative binding"/>
    <property type="evidence" value="ECO:0007669"/>
    <property type="project" value="InterPro"/>
</dbReference>
<dbReference type="InterPro" id="IPR036388">
    <property type="entry name" value="WH-like_DNA-bd_sf"/>
</dbReference>
<dbReference type="PROSITE" id="PS51071">
    <property type="entry name" value="HTH_RPIR"/>
    <property type="match status" value="1"/>
</dbReference>
<keyword evidence="3" id="KW-0804">Transcription</keyword>
<evidence type="ECO:0000256" key="3">
    <source>
        <dbReference type="ARBA" id="ARBA00023163"/>
    </source>
</evidence>
<keyword evidence="1" id="KW-0805">Transcription regulation</keyword>